<sequence>MNSLFSNPNTKEELENDPMFPLMQMTRNTDIVRNNTDNDLQVLHQLFTAEFAPETQGEVSKLKQDYTNLSKRVEELFNLATQIKYMFEKQQRNDIFQPQPVARQQQVKYEQQYQNTLVAKKQKDPSEKKTVQWTDAEHSRFLEALAMYNKKQHPQISQHVGTKDMRQCISHSQKFYLKLQKAISGATNEKLNLNQLQMVRESWKGVNIRFNFLEEFRAAYSDLLIQQIALVYEACRNVIITADYVASVDKVSQDTVYWVWSLV</sequence>
<dbReference type="InterPro" id="IPR009057">
    <property type="entry name" value="Homeodomain-like_sf"/>
</dbReference>
<evidence type="ECO:0000313" key="9">
    <source>
        <dbReference type="EMBL" id="CAL6076936.1"/>
    </source>
</evidence>
<keyword evidence="1" id="KW-0805">Transcription regulation</keyword>
<evidence type="ECO:0000256" key="1">
    <source>
        <dbReference type="ARBA" id="ARBA00023015"/>
    </source>
</evidence>
<dbReference type="SUPFAM" id="SSF46689">
    <property type="entry name" value="Homeodomain-like"/>
    <property type="match status" value="1"/>
</dbReference>
<comment type="caution">
    <text evidence="6">The sequence shown here is derived from an EMBL/GenBank/DDBJ whole genome shotgun (WGS) entry which is preliminary data.</text>
</comment>
<dbReference type="Pfam" id="PF00249">
    <property type="entry name" value="Myb_DNA-binding"/>
    <property type="match status" value="1"/>
</dbReference>
<keyword evidence="3" id="KW-0804">Transcription</keyword>
<reference evidence="6" key="1">
    <citation type="submission" date="2023-06" db="EMBL/GenBank/DDBJ databases">
        <authorList>
            <person name="Kurt Z."/>
        </authorList>
    </citation>
    <scope>NUCLEOTIDE SEQUENCE</scope>
</reference>
<evidence type="ECO:0000313" key="8">
    <source>
        <dbReference type="EMBL" id="CAL6050295.1"/>
    </source>
</evidence>
<dbReference type="EMBL" id="CAXDID020000322">
    <property type="protein sequence ID" value="CAL6076936.1"/>
    <property type="molecule type" value="Genomic_DNA"/>
</dbReference>
<dbReference type="PROSITE" id="PS51293">
    <property type="entry name" value="SANT"/>
    <property type="match status" value="1"/>
</dbReference>
<gene>
    <name evidence="6" type="ORF">HINF_LOCUS27561</name>
    <name evidence="8" type="ORF">HINF_LOCUS43818</name>
    <name evidence="7" type="ORF">HINF_LOCUS51556</name>
    <name evidence="9" type="ORF">HINF_LOCUS57930</name>
</gene>
<reference evidence="8 10" key="2">
    <citation type="submission" date="2024-07" db="EMBL/GenBank/DDBJ databases">
        <authorList>
            <person name="Akdeniz Z."/>
        </authorList>
    </citation>
    <scope>NUCLEOTIDE SEQUENCE [LARGE SCALE GENOMIC DNA]</scope>
</reference>
<evidence type="ECO:0000256" key="3">
    <source>
        <dbReference type="ARBA" id="ARBA00023163"/>
    </source>
</evidence>
<keyword evidence="4" id="KW-0539">Nucleus</keyword>
<dbReference type="CDD" id="cd00167">
    <property type="entry name" value="SANT"/>
    <property type="match status" value="1"/>
</dbReference>
<dbReference type="Gene3D" id="1.10.10.60">
    <property type="entry name" value="Homeodomain-like"/>
    <property type="match status" value="1"/>
</dbReference>
<evidence type="ECO:0000313" key="10">
    <source>
        <dbReference type="Proteomes" id="UP001642409"/>
    </source>
</evidence>
<evidence type="ECO:0000313" key="6">
    <source>
        <dbReference type="EMBL" id="CAI9939916.1"/>
    </source>
</evidence>
<dbReference type="EMBL" id="CATOUU010000971">
    <property type="protein sequence ID" value="CAI9963911.1"/>
    <property type="molecule type" value="Genomic_DNA"/>
</dbReference>
<accession>A0AA86PIX4</accession>
<evidence type="ECO:0000256" key="2">
    <source>
        <dbReference type="ARBA" id="ARBA00023125"/>
    </source>
</evidence>
<organism evidence="6">
    <name type="scientific">Hexamita inflata</name>
    <dbReference type="NCBI Taxonomy" id="28002"/>
    <lineage>
        <taxon>Eukaryota</taxon>
        <taxon>Metamonada</taxon>
        <taxon>Diplomonadida</taxon>
        <taxon>Hexamitidae</taxon>
        <taxon>Hexamitinae</taxon>
        <taxon>Hexamita</taxon>
    </lineage>
</organism>
<dbReference type="AlphaFoldDB" id="A0AA86PIX4"/>
<keyword evidence="2 6" id="KW-0238">DNA-binding</keyword>
<evidence type="ECO:0000313" key="7">
    <source>
        <dbReference type="EMBL" id="CAI9963911.1"/>
    </source>
</evidence>
<evidence type="ECO:0000256" key="4">
    <source>
        <dbReference type="ARBA" id="ARBA00023242"/>
    </source>
</evidence>
<dbReference type="PANTHER" id="PTHR12802">
    <property type="entry name" value="SWI/SNF COMPLEX-RELATED"/>
    <property type="match status" value="1"/>
</dbReference>
<name>A0AA86PIX4_9EUKA</name>
<feature type="domain" description="SANT" evidence="5">
    <location>
        <begin position="133"/>
        <end position="184"/>
    </location>
</feature>
<keyword evidence="10" id="KW-1185">Reference proteome</keyword>
<dbReference type="EMBL" id="CAXDID020000184">
    <property type="protein sequence ID" value="CAL6050295.1"/>
    <property type="molecule type" value="Genomic_DNA"/>
</dbReference>
<protein>
    <submittedName>
        <fullName evidence="6">Myb-like DNA-binding domain-containing protein</fullName>
    </submittedName>
    <submittedName>
        <fullName evidence="8">Myb-like_DNA-binding domain-containing protein</fullName>
    </submittedName>
</protein>
<dbReference type="GO" id="GO:0003677">
    <property type="term" value="F:DNA binding"/>
    <property type="evidence" value="ECO:0007669"/>
    <property type="project" value="UniProtKB-KW"/>
</dbReference>
<dbReference type="InterPro" id="IPR001005">
    <property type="entry name" value="SANT/Myb"/>
</dbReference>
<dbReference type="EMBL" id="CATOUU010000669">
    <property type="protein sequence ID" value="CAI9939916.1"/>
    <property type="molecule type" value="Genomic_DNA"/>
</dbReference>
<dbReference type="InterPro" id="IPR017884">
    <property type="entry name" value="SANT_dom"/>
</dbReference>
<dbReference type="Proteomes" id="UP001642409">
    <property type="component" value="Unassembled WGS sequence"/>
</dbReference>
<proteinExistence type="predicted"/>
<evidence type="ECO:0000259" key="5">
    <source>
        <dbReference type="PROSITE" id="PS51293"/>
    </source>
</evidence>